<name>A0ABT9AER4_9BACT</name>
<evidence type="ECO:0000313" key="1">
    <source>
        <dbReference type="EMBL" id="MDO7848058.1"/>
    </source>
</evidence>
<dbReference type="EMBL" id="JAUQSX010000009">
    <property type="protein sequence ID" value="MDO7848058.1"/>
    <property type="molecule type" value="Genomic_DNA"/>
</dbReference>
<gene>
    <name evidence="1" type="ORF">Q5H92_16960</name>
</gene>
<reference evidence="1" key="1">
    <citation type="submission" date="2023-07" db="EMBL/GenBank/DDBJ databases">
        <authorList>
            <person name="Kim M.K."/>
        </authorList>
    </citation>
    <scope>NUCLEOTIDE SEQUENCE</scope>
    <source>
        <strain evidence="1">M29</strain>
    </source>
</reference>
<organism evidence="1 2">
    <name type="scientific">Hymenobacter mellowenesis</name>
    <dbReference type="NCBI Taxonomy" id="3063995"/>
    <lineage>
        <taxon>Bacteria</taxon>
        <taxon>Pseudomonadati</taxon>
        <taxon>Bacteroidota</taxon>
        <taxon>Cytophagia</taxon>
        <taxon>Cytophagales</taxon>
        <taxon>Hymenobacteraceae</taxon>
        <taxon>Hymenobacter</taxon>
    </lineage>
</organism>
<dbReference type="Proteomes" id="UP001167796">
    <property type="component" value="Unassembled WGS sequence"/>
</dbReference>
<accession>A0ABT9AER4</accession>
<dbReference type="PROSITE" id="PS51257">
    <property type="entry name" value="PROKAR_LIPOPROTEIN"/>
    <property type="match status" value="1"/>
</dbReference>
<sequence>MKRISLLSVATVLLASSCRQEDLVIYTPTATSLAAANGRYAPPVQTFTLNLGQAQTLRTNGGATISFKANSLVLPNNALATGTATLRVRELHSVGDLLLAGMHTDVAYFNNQLLVSAGEYNVQAWQGSTRLRWSSQFVGTAAPAAGLTTLSAPVPTAGLDTTRMFLWALPLAPNAGVRAAADSVGWQPALQGGQSQWAAVRANGGYYNVNFPLDTISWLNFDQYWRPANNSNWTWAQVRVPVGATETRVYLRPVGYTSLSRTFATADPTLWRNHLPEGTDTQVIVQQLRDGQLYFGTARYVWRQNSIYTPDLQLRTAAEIAQLMQQL</sequence>
<comment type="caution">
    <text evidence="1">The sequence shown here is derived from an EMBL/GenBank/DDBJ whole genome shotgun (WGS) entry which is preliminary data.</text>
</comment>
<evidence type="ECO:0000313" key="2">
    <source>
        <dbReference type="Proteomes" id="UP001167796"/>
    </source>
</evidence>
<proteinExistence type="predicted"/>
<protein>
    <submittedName>
        <fullName evidence="1">Uncharacterized protein</fullName>
    </submittedName>
</protein>
<dbReference type="RefSeq" id="WP_305012740.1">
    <property type="nucleotide sequence ID" value="NZ_JAUQSX010000009.1"/>
</dbReference>
<keyword evidence="2" id="KW-1185">Reference proteome</keyword>